<dbReference type="OrthoDB" id="20900at2759"/>
<dbReference type="Proteomes" id="UP000504633">
    <property type="component" value="Unplaced"/>
</dbReference>
<dbReference type="GO" id="GO:0006364">
    <property type="term" value="P:rRNA processing"/>
    <property type="evidence" value="ECO:0007669"/>
    <property type="project" value="TreeGrafter"/>
</dbReference>
<dbReference type="SUPFAM" id="SSF48371">
    <property type="entry name" value="ARM repeat"/>
    <property type="match status" value="1"/>
</dbReference>
<dbReference type="PANTHER" id="PTHR34105:SF1">
    <property type="entry name" value="PROLINE-, GLUTAMIC ACID- AND LEUCINE-RICH PROTEIN 1"/>
    <property type="match status" value="1"/>
</dbReference>
<name>A0A6J1LVT3_DROHY</name>
<accession>A0A6J1LVT3</accession>
<proteinExistence type="predicted"/>
<dbReference type="PANTHER" id="PTHR34105">
    <property type="entry name" value="PROLINE-, GLUTAMIC ACID- AND LEUCINE-RICH PROTEIN 1"/>
    <property type="match status" value="1"/>
</dbReference>
<feature type="compositionally biased region" description="Basic and acidic residues" evidence="1">
    <location>
        <begin position="700"/>
        <end position="714"/>
    </location>
</feature>
<protein>
    <submittedName>
        <fullName evidence="3">Proline-, glutamic acid- and leucine-rich protein 1</fullName>
    </submittedName>
</protein>
<evidence type="ECO:0000256" key="1">
    <source>
        <dbReference type="SAM" id="MobiDB-lite"/>
    </source>
</evidence>
<feature type="region of interest" description="Disordered" evidence="1">
    <location>
        <begin position="700"/>
        <end position="731"/>
    </location>
</feature>
<keyword evidence="2" id="KW-1185">Reference proteome</keyword>
<organism evidence="2 3">
    <name type="scientific">Drosophila hydei</name>
    <name type="common">Fruit fly</name>
    <dbReference type="NCBI Taxonomy" id="7224"/>
    <lineage>
        <taxon>Eukaryota</taxon>
        <taxon>Metazoa</taxon>
        <taxon>Ecdysozoa</taxon>
        <taxon>Arthropoda</taxon>
        <taxon>Hexapoda</taxon>
        <taxon>Insecta</taxon>
        <taxon>Pterygota</taxon>
        <taxon>Neoptera</taxon>
        <taxon>Endopterygota</taxon>
        <taxon>Diptera</taxon>
        <taxon>Brachycera</taxon>
        <taxon>Muscomorpha</taxon>
        <taxon>Ephydroidea</taxon>
        <taxon>Drosophilidae</taxon>
        <taxon>Drosophila</taxon>
    </lineage>
</organism>
<evidence type="ECO:0000313" key="2">
    <source>
        <dbReference type="Proteomes" id="UP000504633"/>
    </source>
</evidence>
<dbReference type="InterPro" id="IPR016024">
    <property type="entry name" value="ARM-type_fold"/>
</dbReference>
<dbReference type="GO" id="GO:0005634">
    <property type="term" value="C:nucleus"/>
    <property type="evidence" value="ECO:0007669"/>
    <property type="project" value="TreeGrafter"/>
</dbReference>
<sequence length="745" mass="84860">MFRTGDIFKTIVHAKKEDRNVYLNVADQNLHGASTESEAQSITFLLYKTKTRSIGLRFLIKYLNQCPSHILKDKGNIWLTIITRTCNSKEVGLYGELIYEAVALLVVQIQAAPETAKSFGATCLGKIYESLSFLKKDTTLCCTIAALKAVKQCLKYYPGPSKSGKVRVTQYLLTLVDSCYPEVVYESGNCWLQLQQVRGNSNNTGISNEKVEWQDFQLGLLANLNDLLNNGFPKYKDNTKDFKSHKLQSFNLELTGDPIERAAQVCRRFCNLTEFLKIALSQPYSSKKLICPKKILDLIQHGMGVSYGNCENIDSMCFENLLPQMHTKLLELLEVLINICHTHLRPHFRLISSIVLDSLQKTMWSTPEGISIQLFNLRIHVYKATTSWLLTFAEGSGCDLIAERLVKILLEDVTIRRRDIYLMPVTQPKNKCKRKNTASTEAHFQGEAIINKNKEILCRHALQCLQMVLDSVGYILKPQLLRNILTTLLENGAQIYEKRVWKENVYNDWTCRLELYKTLFIFIKLRNMPCSPPTDIVLYILDESSKKDPSPDIRICCKNMIASVEKILHPQRETLIFKEDPQHSISTIQLNENTVYESSKETPDLGNNEIMQLQKRVASSALLPIDNLNEENSSRCVSKKMRTSSENKNNRYVVIEEEDALENPAHNSCVILQEANVESLEENLEAPEINDRVRILKVRSKESTQVSDDIKHSTPEPISNEAKPGKSDDDDYIAELQAAFVDELK</sequence>
<dbReference type="OMA" id="DSCGQDM"/>
<dbReference type="RefSeq" id="XP_023169590.2">
    <property type="nucleotide sequence ID" value="XM_023313822.2"/>
</dbReference>
<dbReference type="KEGG" id="dhe:111598534"/>
<reference evidence="3" key="1">
    <citation type="submission" date="2025-08" db="UniProtKB">
        <authorList>
            <consortium name="RefSeq"/>
        </authorList>
    </citation>
    <scope>IDENTIFICATION</scope>
    <source>
        <strain evidence="3">15085-1641.00</strain>
        <tissue evidence="3">Whole body</tissue>
    </source>
</reference>
<evidence type="ECO:0000313" key="3">
    <source>
        <dbReference type="RefSeq" id="XP_023169590.2"/>
    </source>
</evidence>
<dbReference type="GeneID" id="111598534"/>
<gene>
    <name evidence="3" type="primary">LOC111598534</name>
</gene>
<dbReference type="AlphaFoldDB" id="A0A6J1LVT3"/>